<accession>A0A1H9KS55</accession>
<dbReference type="EMBL" id="FOFR01000007">
    <property type="protein sequence ID" value="SER01918.1"/>
    <property type="molecule type" value="Genomic_DNA"/>
</dbReference>
<evidence type="ECO:0008006" key="4">
    <source>
        <dbReference type="Google" id="ProtNLM"/>
    </source>
</evidence>
<feature type="transmembrane region" description="Helical" evidence="1">
    <location>
        <begin position="55"/>
        <end position="80"/>
    </location>
</feature>
<keyword evidence="1" id="KW-1133">Transmembrane helix</keyword>
<protein>
    <recommendedName>
        <fullName evidence="4">DUF1761 domain-containing protein</fullName>
    </recommendedName>
</protein>
<evidence type="ECO:0000256" key="1">
    <source>
        <dbReference type="SAM" id="Phobius"/>
    </source>
</evidence>
<feature type="transmembrane region" description="Helical" evidence="1">
    <location>
        <begin position="119"/>
        <end position="138"/>
    </location>
</feature>
<dbReference type="AlphaFoldDB" id="A0A1H9KS55"/>
<keyword evidence="1" id="KW-0472">Membrane</keyword>
<dbReference type="RefSeq" id="WP_089951831.1">
    <property type="nucleotide sequence ID" value="NZ_FOFR01000007.1"/>
</dbReference>
<name>A0A1H9KS55_9PSEU</name>
<dbReference type="OrthoDB" id="2623652at2"/>
<evidence type="ECO:0000313" key="2">
    <source>
        <dbReference type="EMBL" id="SER01918.1"/>
    </source>
</evidence>
<proteinExistence type="predicted"/>
<feature type="transmembrane region" description="Helical" evidence="1">
    <location>
        <begin position="12"/>
        <end position="34"/>
    </location>
</feature>
<keyword evidence="1" id="KW-0812">Transmembrane</keyword>
<dbReference type="Pfam" id="PF08570">
    <property type="entry name" value="DUF1761"/>
    <property type="match status" value="1"/>
</dbReference>
<reference evidence="3" key="1">
    <citation type="submission" date="2016-10" db="EMBL/GenBank/DDBJ databases">
        <authorList>
            <person name="Varghese N."/>
            <person name="Submissions S."/>
        </authorList>
    </citation>
    <scope>NUCLEOTIDE SEQUENCE [LARGE SCALE GENOMIC DNA]</scope>
    <source>
        <strain evidence="3">CGMCC 4.3525</strain>
    </source>
</reference>
<evidence type="ECO:0000313" key="3">
    <source>
        <dbReference type="Proteomes" id="UP000199352"/>
    </source>
</evidence>
<dbReference type="Proteomes" id="UP000199352">
    <property type="component" value="Unassembled WGS sequence"/>
</dbReference>
<sequence length="139" mass="14176">MNVLSALGSVNWIAVLLALLVCTVLGGVWFAGLFAGPYARALGRDSVPKPERPALFFGGPAVANLVIATTTATLIGALRIEAAGDAVVFALVVGIGYLAANTVVIAINPNMPRPLSYSLISGAYHLVGTVATALIVVAF</sequence>
<dbReference type="InterPro" id="IPR013879">
    <property type="entry name" value="DUF1761"/>
</dbReference>
<dbReference type="STRING" id="402600.SAMN05216188_10795"/>
<keyword evidence="3" id="KW-1185">Reference proteome</keyword>
<gene>
    <name evidence="2" type="ORF">SAMN05216188_10795</name>
</gene>
<organism evidence="2 3">
    <name type="scientific">Lentzea xinjiangensis</name>
    <dbReference type="NCBI Taxonomy" id="402600"/>
    <lineage>
        <taxon>Bacteria</taxon>
        <taxon>Bacillati</taxon>
        <taxon>Actinomycetota</taxon>
        <taxon>Actinomycetes</taxon>
        <taxon>Pseudonocardiales</taxon>
        <taxon>Pseudonocardiaceae</taxon>
        <taxon>Lentzea</taxon>
    </lineage>
</organism>
<feature type="transmembrane region" description="Helical" evidence="1">
    <location>
        <begin position="86"/>
        <end position="107"/>
    </location>
</feature>